<keyword evidence="3" id="KW-1185">Reference proteome</keyword>
<accession>A0A411YDZ1</accession>
<dbReference type="KEGG" id="erz:ER308_07255"/>
<evidence type="ECO:0000313" key="2">
    <source>
        <dbReference type="EMBL" id="QBI19362.1"/>
    </source>
</evidence>
<evidence type="ECO:0000256" key="1">
    <source>
        <dbReference type="SAM" id="MobiDB-lite"/>
    </source>
</evidence>
<evidence type="ECO:0000313" key="3">
    <source>
        <dbReference type="Proteomes" id="UP000291469"/>
    </source>
</evidence>
<name>A0A411YDZ1_9ACTN</name>
<proteinExistence type="predicted"/>
<dbReference type="AlphaFoldDB" id="A0A411YDZ1"/>
<protein>
    <submittedName>
        <fullName evidence="2">Uncharacterized protein</fullName>
    </submittedName>
</protein>
<dbReference type="Proteomes" id="UP000291469">
    <property type="component" value="Chromosome"/>
</dbReference>
<organism evidence="2 3">
    <name type="scientific">Egibacter rhizosphaerae</name>
    <dbReference type="NCBI Taxonomy" id="1670831"/>
    <lineage>
        <taxon>Bacteria</taxon>
        <taxon>Bacillati</taxon>
        <taxon>Actinomycetota</taxon>
        <taxon>Nitriliruptoria</taxon>
        <taxon>Egibacterales</taxon>
        <taxon>Egibacteraceae</taxon>
        <taxon>Egibacter</taxon>
    </lineage>
</organism>
<feature type="region of interest" description="Disordered" evidence="1">
    <location>
        <begin position="87"/>
        <end position="115"/>
    </location>
</feature>
<dbReference type="EMBL" id="CP036402">
    <property type="protein sequence ID" value="QBI19362.1"/>
    <property type="molecule type" value="Genomic_DNA"/>
</dbReference>
<gene>
    <name evidence="2" type="ORF">ER308_07255</name>
</gene>
<reference evidence="2 3" key="1">
    <citation type="submission" date="2019-01" db="EMBL/GenBank/DDBJ databases">
        <title>Egibacter rhizosphaerae EGI 80759T.</title>
        <authorList>
            <person name="Chen D.-D."/>
            <person name="Tian Y."/>
            <person name="Jiao J.-Y."/>
            <person name="Zhang X.-T."/>
            <person name="Zhang Y.-G."/>
            <person name="Zhang Y."/>
            <person name="Xiao M."/>
            <person name="Shu W.-S."/>
            <person name="Li W.-J."/>
        </authorList>
    </citation>
    <scope>NUCLEOTIDE SEQUENCE [LARGE SCALE GENOMIC DNA]</scope>
    <source>
        <strain evidence="2 3">EGI 80759</strain>
    </source>
</reference>
<sequence length="115" mass="12423">MARRGKARLVSPSPGQARPVWAWHGLARLGTAGHGFSPLWRGMARIGAAWQGISGLGPAHLPSAWRGLARPGEPSRGQAWRGIARRGNTRLPFPPLHGQRTPAPPSIAPHTQWRT</sequence>